<accession>A0A4Q8D2Q4</accession>
<dbReference type="SUPFAM" id="SSF161084">
    <property type="entry name" value="MAPEG domain-like"/>
    <property type="match status" value="1"/>
</dbReference>
<dbReference type="OrthoDB" id="513661at2"/>
<sequence length="127" mass="13833">MTIAYWSVLAVIFMPFVFAGLAKSQGRFDNARPREWLAGLTGWRQRAHWAQLNTFEAFPPFAAAVLIAHQVGGAQGWIDALAVAFVLLRLGYGAAYIGDRPTLRSLLWTGAFACVVGLFFVAALTTA</sequence>
<evidence type="ECO:0000256" key="5">
    <source>
        <dbReference type="SAM" id="Phobius"/>
    </source>
</evidence>
<dbReference type="Proteomes" id="UP000292298">
    <property type="component" value="Unassembled WGS sequence"/>
</dbReference>
<organism evidence="6 7">
    <name type="scientific">Spiribacter vilamensis</name>
    <dbReference type="NCBI Taxonomy" id="531306"/>
    <lineage>
        <taxon>Bacteria</taxon>
        <taxon>Pseudomonadati</taxon>
        <taxon>Pseudomonadota</taxon>
        <taxon>Gammaproteobacteria</taxon>
        <taxon>Chromatiales</taxon>
        <taxon>Ectothiorhodospiraceae</taxon>
        <taxon>Spiribacter</taxon>
    </lineage>
</organism>
<dbReference type="EMBL" id="SHLI01000001">
    <property type="protein sequence ID" value="RZU99701.1"/>
    <property type="molecule type" value="Genomic_DNA"/>
</dbReference>
<dbReference type="PANTHER" id="PTHR35371:SF1">
    <property type="entry name" value="BLR7753 PROTEIN"/>
    <property type="match status" value="1"/>
</dbReference>
<dbReference type="RefSeq" id="WP_130503907.1">
    <property type="nucleotide sequence ID" value="NZ_SHLI01000001.1"/>
</dbReference>
<keyword evidence="4 5" id="KW-0472">Membrane</keyword>
<evidence type="ECO:0000313" key="6">
    <source>
        <dbReference type="EMBL" id="RZU99701.1"/>
    </source>
</evidence>
<evidence type="ECO:0000256" key="1">
    <source>
        <dbReference type="ARBA" id="ARBA00004370"/>
    </source>
</evidence>
<feature type="transmembrane region" description="Helical" evidence="5">
    <location>
        <begin position="105"/>
        <end position="124"/>
    </location>
</feature>
<dbReference type="Pfam" id="PF01124">
    <property type="entry name" value="MAPEG"/>
    <property type="match status" value="1"/>
</dbReference>
<dbReference type="Gene3D" id="1.20.120.550">
    <property type="entry name" value="Membrane associated eicosanoid/glutathione metabolism-like domain"/>
    <property type="match status" value="1"/>
</dbReference>
<dbReference type="GO" id="GO:0016020">
    <property type="term" value="C:membrane"/>
    <property type="evidence" value="ECO:0007669"/>
    <property type="project" value="UniProtKB-SubCell"/>
</dbReference>
<dbReference type="AlphaFoldDB" id="A0A4Q8D2Q4"/>
<proteinExistence type="predicted"/>
<keyword evidence="7" id="KW-1185">Reference proteome</keyword>
<evidence type="ECO:0000256" key="4">
    <source>
        <dbReference type="ARBA" id="ARBA00023136"/>
    </source>
</evidence>
<dbReference type="PANTHER" id="PTHR35371">
    <property type="entry name" value="INNER MEMBRANE PROTEIN"/>
    <property type="match status" value="1"/>
</dbReference>
<evidence type="ECO:0000313" key="7">
    <source>
        <dbReference type="Proteomes" id="UP000292298"/>
    </source>
</evidence>
<keyword evidence="3 5" id="KW-1133">Transmembrane helix</keyword>
<dbReference type="InterPro" id="IPR001129">
    <property type="entry name" value="Membr-assoc_MAPEG"/>
</dbReference>
<name>A0A4Q8D2Q4_9GAMM</name>
<feature type="transmembrane region" description="Helical" evidence="5">
    <location>
        <begin position="6"/>
        <end position="22"/>
    </location>
</feature>
<evidence type="ECO:0000256" key="2">
    <source>
        <dbReference type="ARBA" id="ARBA00022692"/>
    </source>
</evidence>
<comment type="subcellular location">
    <subcellularLocation>
        <location evidence="1">Membrane</location>
    </subcellularLocation>
</comment>
<dbReference type="InterPro" id="IPR023352">
    <property type="entry name" value="MAPEG-like_dom_sf"/>
</dbReference>
<keyword evidence="2 5" id="KW-0812">Transmembrane</keyword>
<gene>
    <name evidence="6" type="ORF">EV698_1996</name>
</gene>
<protein>
    <submittedName>
        <fullName evidence="6">Putative MAPEG superfamily protein</fullName>
    </submittedName>
</protein>
<reference evidence="6 7" key="1">
    <citation type="submission" date="2019-02" db="EMBL/GenBank/DDBJ databases">
        <title>Genomic Encyclopedia of Type Strains, Phase IV (KMG-IV): sequencing the most valuable type-strain genomes for metagenomic binning, comparative biology and taxonomic classification.</title>
        <authorList>
            <person name="Goeker M."/>
        </authorList>
    </citation>
    <scope>NUCLEOTIDE SEQUENCE [LARGE SCALE GENOMIC DNA]</scope>
    <source>
        <strain evidence="6 7">DSM 21056</strain>
    </source>
</reference>
<feature type="transmembrane region" description="Helical" evidence="5">
    <location>
        <begin position="77"/>
        <end position="98"/>
    </location>
</feature>
<comment type="caution">
    <text evidence="6">The sequence shown here is derived from an EMBL/GenBank/DDBJ whole genome shotgun (WGS) entry which is preliminary data.</text>
</comment>
<evidence type="ECO:0000256" key="3">
    <source>
        <dbReference type="ARBA" id="ARBA00022989"/>
    </source>
</evidence>